<keyword evidence="2" id="KW-1185">Reference proteome</keyword>
<dbReference type="Pfam" id="PF22486">
    <property type="entry name" value="MATH_2"/>
    <property type="match status" value="2"/>
</dbReference>
<reference evidence="3" key="2">
    <citation type="submission" date="2025-08" db="UniProtKB">
        <authorList>
            <consortium name="RefSeq"/>
        </authorList>
    </citation>
    <scope>IDENTIFICATION</scope>
    <source>
        <tissue evidence="3">Leaf</tissue>
    </source>
</reference>
<protein>
    <submittedName>
        <fullName evidence="3">MATH domain and coiled-coil domain-containing protein At3g58250</fullName>
    </submittedName>
    <submittedName>
        <fullName evidence="3">Uncharacterized protein LOC107766921</fullName>
    </submittedName>
</protein>
<feature type="domain" description="MATH" evidence="1">
    <location>
        <begin position="18"/>
        <end position="149"/>
    </location>
</feature>
<dbReference type="RefSeq" id="XP_016441306.1">
    <property type="nucleotide sequence ID" value="XM_016585820.1"/>
</dbReference>
<dbReference type="OMA" id="LVEDCCI"/>
<dbReference type="PANTHER" id="PTHR46162">
    <property type="entry name" value="TRAF-LIKE FAMILY PROTEIN"/>
    <property type="match status" value="1"/>
</dbReference>
<dbReference type="InterPro" id="IPR008974">
    <property type="entry name" value="TRAF-like"/>
</dbReference>
<dbReference type="STRING" id="4097.A0A1S3XMY5"/>
<dbReference type="PROSITE" id="PS50144">
    <property type="entry name" value="MATH"/>
    <property type="match status" value="2"/>
</dbReference>
<dbReference type="RefSeq" id="XP_016441306.1">
    <property type="nucleotide sequence ID" value="XM_016585820.2"/>
</dbReference>
<reference evidence="2" key="1">
    <citation type="journal article" date="2014" name="Nat. Commun.">
        <title>The tobacco genome sequence and its comparison with those of tomato and potato.</title>
        <authorList>
            <person name="Sierro N."/>
            <person name="Battey J.N."/>
            <person name="Ouadi S."/>
            <person name="Bakaher N."/>
            <person name="Bovet L."/>
            <person name="Willig A."/>
            <person name="Goepfert S."/>
            <person name="Peitsch M.C."/>
            <person name="Ivanov N.V."/>
        </authorList>
    </citation>
    <scope>NUCLEOTIDE SEQUENCE [LARGE SCALE GENOMIC DNA]</scope>
</reference>
<dbReference type="Proteomes" id="UP000790787">
    <property type="component" value="Chromosome 4"/>
</dbReference>
<dbReference type="GeneID" id="107766921"/>
<evidence type="ECO:0000259" key="1">
    <source>
        <dbReference type="PROSITE" id="PS50144"/>
    </source>
</evidence>
<dbReference type="InterPro" id="IPR002083">
    <property type="entry name" value="MATH/TRAF_dom"/>
</dbReference>
<organism evidence="2 3">
    <name type="scientific">Nicotiana tabacum</name>
    <name type="common">Common tobacco</name>
    <dbReference type="NCBI Taxonomy" id="4097"/>
    <lineage>
        <taxon>Eukaryota</taxon>
        <taxon>Viridiplantae</taxon>
        <taxon>Streptophyta</taxon>
        <taxon>Embryophyta</taxon>
        <taxon>Tracheophyta</taxon>
        <taxon>Spermatophyta</taxon>
        <taxon>Magnoliopsida</taxon>
        <taxon>eudicotyledons</taxon>
        <taxon>Gunneridae</taxon>
        <taxon>Pentapetalae</taxon>
        <taxon>asterids</taxon>
        <taxon>lamiids</taxon>
        <taxon>Solanales</taxon>
        <taxon>Solanaceae</taxon>
        <taxon>Nicotianoideae</taxon>
        <taxon>Nicotianeae</taxon>
        <taxon>Nicotiana</taxon>
    </lineage>
</organism>
<dbReference type="CDD" id="cd00121">
    <property type="entry name" value="MATH"/>
    <property type="match status" value="2"/>
</dbReference>
<gene>
    <name evidence="3" type="primary">LOC107766921</name>
</gene>
<evidence type="ECO:0000313" key="2">
    <source>
        <dbReference type="Proteomes" id="UP000790787"/>
    </source>
</evidence>
<dbReference type="KEGG" id="nta:107766921"/>
<dbReference type="OrthoDB" id="1743416at2759"/>
<dbReference type="Gene3D" id="2.60.210.10">
    <property type="entry name" value="Apoptosis, Tumor Necrosis Factor Receptor Associated Protein 2, Chain A"/>
    <property type="match status" value="2"/>
</dbReference>
<feature type="domain" description="MATH" evidence="1">
    <location>
        <begin position="169"/>
        <end position="296"/>
    </location>
</feature>
<proteinExistence type="predicted"/>
<evidence type="ECO:0000313" key="3">
    <source>
        <dbReference type="RefSeq" id="XP_016441306.1"/>
    </source>
</evidence>
<dbReference type="PaxDb" id="4097-A0A1S3XMY5"/>
<accession>A0A1S3XMY5</accession>
<dbReference type="SUPFAM" id="SSF49599">
    <property type="entry name" value="TRAF domain-like"/>
    <property type="match status" value="2"/>
</dbReference>
<sequence length="306" mass="34638">MAPISQKEVSVGNRDASTARYLLKFESFSVLSTNGINKYESSVFESCGYKWKLIIYPDGDVEDGYDHISVYLAIAETSSLQAGWEVNATFSFLIFDQIHDKYIVMRGMAQRFHNIKTEWGFSKCISHETFKEPSNGYLVNDKCVFGVDVSVIKNQGLGECVSLLNETKSYKHEWKISGFSKLKDKLYSEEFLVGVYKWKLLFYTTGNADQRNNSISIYLVSVDAGSFDRQKRVKAKFSISVKDQISGARNKRGDSSHWFLAAEVDWGWAAFMPLHEFKNPKKGYLVEDCCIVEADVSIIGAVNSLT</sequence>
<dbReference type="SMART" id="SM00061">
    <property type="entry name" value="MATH"/>
    <property type="match status" value="2"/>
</dbReference>
<dbReference type="AlphaFoldDB" id="A0A1S3XMY5"/>
<name>A0A1S3XMY5_TOBAC</name>
<dbReference type="PANTHER" id="PTHR46162:SF20">
    <property type="entry name" value="UBIQUITIN CARBOXYL-TERMINAL HYDROLASE 7-LIKE ISOFORM X1"/>
    <property type="match status" value="1"/>
</dbReference>